<gene>
    <name evidence="10" type="primary">LOC101898396</name>
</gene>
<evidence type="ECO:0000256" key="2">
    <source>
        <dbReference type="ARBA" id="ARBA00004123"/>
    </source>
</evidence>
<keyword evidence="4" id="KW-0540">Nuclease</keyword>
<evidence type="ECO:0000259" key="8">
    <source>
        <dbReference type="Pfam" id="PF13359"/>
    </source>
</evidence>
<keyword evidence="7" id="KW-0539">Nucleus</keyword>
<evidence type="ECO:0000256" key="1">
    <source>
        <dbReference type="ARBA" id="ARBA00001968"/>
    </source>
</evidence>
<name>A0ABM3VEU3_MUSDO</name>
<dbReference type="PANTHER" id="PTHR22930">
    <property type="match status" value="1"/>
</dbReference>
<evidence type="ECO:0000313" key="10">
    <source>
        <dbReference type="RefSeq" id="XP_058984312.1"/>
    </source>
</evidence>
<dbReference type="InterPro" id="IPR045249">
    <property type="entry name" value="HARBI1-like"/>
</dbReference>
<reference evidence="10" key="1">
    <citation type="submission" date="2025-08" db="UniProtKB">
        <authorList>
            <consortium name="RefSeq"/>
        </authorList>
    </citation>
    <scope>IDENTIFICATION</scope>
    <source>
        <strain evidence="10">Aabys</strain>
        <tissue evidence="10">Whole body</tissue>
    </source>
</reference>
<organism evidence="9 10">
    <name type="scientific">Musca domestica</name>
    <name type="common">House fly</name>
    <dbReference type="NCBI Taxonomy" id="7370"/>
    <lineage>
        <taxon>Eukaryota</taxon>
        <taxon>Metazoa</taxon>
        <taxon>Ecdysozoa</taxon>
        <taxon>Arthropoda</taxon>
        <taxon>Hexapoda</taxon>
        <taxon>Insecta</taxon>
        <taxon>Pterygota</taxon>
        <taxon>Neoptera</taxon>
        <taxon>Endopterygota</taxon>
        <taxon>Diptera</taxon>
        <taxon>Brachycera</taxon>
        <taxon>Muscomorpha</taxon>
        <taxon>Muscoidea</taxon>
        <taxon>Muscidae</taxon>
        <taxon>Musca</taxon>
    </lineage>
</organism>
<protein>
    <submittedName>
        <fullName evidence="10">Nuclease HARBI1</fullName>
    </submittedName>
</protein>
<comment type="subcellular location">
    <subcellularLocation>
        <location evidence="2">Nucleus</location>
    </subcellularLocation>
</comment>
<evidence type="ECO:0000256" key="7">
    <source>
        <dbReference type="ARBA" id="ARBA00023242"/>
    </source>
</evidence>
<evidence type="ECO:0000256" key="4">
    <source>
        <dbReference type="ARBA" id="ARBA00022722"/>
    </source>
</evidence>
<keyword evidence="9" id="KW-1185">Reference proteome</keyword>
<comment type="similarity">
    <text evidence="3">Belongs to the HARBI1 family.</text>
</comment>
<comment type="cofactor">
    <cofactor evidence="1">
        <name>a divalent metal cation</name>
        <dbReference type="ChEBI" id="CHEBI:60240"/>
    </cofactor>
</comment>
<dbReference type="PANTHER" id="PTHR22930:SF289">
    <property type="entry name" value="DDE TNP4 DOMAIN-CONTAINING PROTEIN-RELATED"/>
    <property type="match status" value="1"/>
</dbReference>
<evidence type="ECO:0000256" key="3">
    <source>
        <dbReference type="ARBA" id="ARBA00006958"/>
    </source>
</evidence>
<proteinExistence type="inferred from homology"/>
<evidence type="ECO:0000256" key="5">
    <source>
        <dbReference type="ARBA" id="ARBA00022723"/>
    </source>
</evidence>
<dbReference type="RefSeq" id="XP_058984312.1">
    <property type="nucleotide sequence ID" value="XM_059128329.1"/>
</dbReference>
<keyword evidence="6" id="KW-0378">Hydrolase</keyword>
<evidence type="ECO:0000313" key="9">
    <source>
        <dbReference type="Proteomes" id="UP001652621"/>
    </source>
</evidence>
<dbReference type="InterPro" id="IPR027806">
    <property type="entry name" value="HARBI1_dom"/>
</dbReference>
<dbReference type="Pfam" id="PF13359">
    <property type="entry name" value="DDE_Tnp_4"/>
    <property type="match status" value="1"/>
</dbReference>
<sequence>MVVASIVEGDVMFKSPSPSLRFKNVQVFILTHENVLVVQRRVLRQQTDIFALPDSKFENYFRINKDCFQDVLKEISPKLKSGRRSLALRPEIKLATALIFLAQGSYQTSVGNDFNISIAQLTVSVVLKEILEACEATICCKWIKASMTEEEKNSAKEYFFTNSGIPGVIGCVDGTHIKIISPGRNDANMYFNRKGFYSLNTMVVCDHKMKIRYFDARYGGSAHDSLVWNVSGMKRLLQERYDAGERNSWLLGDAGYPLEPFLMTPYRSTTEGSRESNFNSKHAKARNIVERTIGLLKSRFRCLLGARELHYSPIKAAVIANVCVALHNMCMDFEEEHLDDIENIIMQERNYQEDVEGAYSTEASQIRNNIRDNLF</sequence>
<dbReference type="GeneID" id="101898396"/>
<feature type="domain" description="DDE Tnp4" evidence="8">
    <location>
        <begin position="172"/>
        <end position="328"/>
    </location>
</feature>
<accession>A0ABM3VEU3</accession>
<dbReference type="Proteomes" id="UP001652621">
    <property type="component" value="Unplaced"/>
</dbReference>
<keyword evidence="5" id="KW-0479">Metal-binding</keyword>
<evidence type="ECO:0000256" key="6">
    <source>
        <dbReference type="ARBA" id="ARBA00022801"/>
    </source>
</evidence>